<organism evidence="5 6">
    <name type="scientific">Cohaesibacter celericrescens</name>
    <dbReference type="NCBI Taxonomy" id="2067669"/>
    <lineage>
        <taxon>Bacteria</taxon>
        <taxon>Pseudomonadati</taxon>
        <taxon>Pseudomonadota</taxon>
        <taxon>Alphaproteobacteria</taxon>
        <taxon>Hyphomicrobiales</taxon>
        <taxon>Cohaesibacteraceae</taxon>
    </lineage>
</organism>
<dbReference type="PRINTS" id="PR00260">
    <property type="entry name" value="CHEMTRNSDUCR"/>
</dbReference>
<dbReference type="PANTHER" id="PTHR32089">
    <property type="entry name" value="METHYL-ACCEPTING CHEMOTAXIS PROTEIN MCPB"/>
    <property type="match status" value="1"/>
</dbReference>
<dbReference type="GO" id="GO:0016020">
    <property type="term" value="C:membrane"/>
    <property type="evidence" value="ECO:0007669"/>
    <property type="project" value="InterPro"/>
</dbReference>
<dbReference type="OrthoDB" id="2489132at2"/>
<evidence type="ECO:0000313" key="6">
    <source>
        <dbReference type="Proteomes" id="UP000234881"/>
    </source>
</evidence>
<protein>
    <submittedName>
        <fullName evidence="5">Chemotaxis protein</fullName>
    </submittedName>
</protein>
<evidence type="ECO:0000256" key="3">
    <source>
        <dbReference type="PROSITE-ProRule" id="PRU00284"/>
    </source>
</evidence>
<dbReference type="GO" id="GO:0006935">
    <property type="term" value="P:chemotaxis"/>
    <property type="evidence" value="ECO:0007669"/>
    <property type="project" value="InterPro"/>
</dbReference>
<proteinExistence type="inferred from homology"/>
<comment type="similarity">
    <text evidence="2">Belongs to the methyl-accepting chemotaxis (MCP) protein family.</text>
</comment>
<gene>
    <name evidence="5" type="ORF">C0081_06475</name>
</gene>
<dbReference type="AlphaFoldDB" id="A0A2N5XUA4"/>
<dbReference type="Proteomes" id="UP000234881">
    <property type="component" value="Unassembled WGS sequence"/>
</dbReference>
<evidence type="ECO:0000256" key="2">
    <source>
        <dbReference type="ARBA" id="ARBA00029447"/>
    </source>
</evidence>
<dbReference type="SUPFAM" id="SSF58104">
    <property type="entry name" value="Methyl-accepting chemotaxis protein (MCP) signaling domain"/>
    <property type="match status" value="1"/>
</dbReference>
<dbReference type="InterPro" id="IPR004089">
    <property type="entry name" value="MCPsignal_dom"/>
</dbReference>
<reference evidence="5 6" key="1">
    <citation type="submission" date="2018-01" db="EMBL/GenBank/DDBJ databases">
        <title>The draft genome sequence of Cohaesibacter sp. H1304.</title>
        <authorList>
            <person name="Wang N.-N."/>
            <person name="Du Z.-J."/>
        </authorList>
    </citation>
    <scope>NUCLEOTIDE SEQUENCE [LARGE SCALE GENOMIC DNA]</scope>
    <source>
        <strain evidence="5 6">H1304</strain>
    </source>
</reference>
<dbReference type="PANTHER" id="PTHR32089:SF112">
    <property type="entry name" value="LYSOZYME-LIKE PROTEIN-RELATED"/>
    <property type="match status" value="1"/>
</dbReference>
<feature type="domain" description="Methyl-accepting transducer" evidence="4">
    <location>
        <begin position="56"/>
        <end position="292"/>
    </location>
</feature>
<dbReference type="GO" id="GO:0007165">
    <property type="term" value="P:signal transduction"/>
    <property type="evidence" value="ECO:0007669"/>
    <property type="project" value="UniProtKB-KW"/>
</dbReference>
<dbReference type="Pfam" id="PF00015">
    <property type="entry name" value="MCPsignal"/>
    <property type="match status" value="1"/>
</dbReference>
<evidence type="ECO:0000256" key="1">
    <source>
        <dbReference type="ARBA" id="ARBA00023224"/>
    </source>
</evidence>
<sequence length="502" mass="53699">MFNFAKSSNRSFNGSDFVTTDKNQHSDQLTVSSTTGETVLEQTVIDEQVITKVVHDLGGLGQEMADVAGEIEQLNGEAGACFQSLSHLVSVSTEVQTSNHGILQAASHSFAIADQTSQDVAHSRDMVEETLVKVADLMQAVSGINSQLQGLKSAFSSVRDVASAIDAIARQTNLLALNATIEAARAGDAGKGFAVVAAEVKQLASQTSQATETIGSTLTDLDNEAEALINLGGEAQVSMADVETSTSSMHGIIQGLDQAFQTIRDSSQSIERKVTENRSSITDLVTEVESVHKAFDATNTGLSKTSKRMLAAAAVADQMIASSSVAGVETENTFAIKTIQQLGQDIGQAFEEEVRSGRISEGDLFDSTYTPVPNSSPEQVTTPFTAMTDRVMPEFQETIVAENEAIAFIAAVDKNGYLPTHNKAFSKPQGPDPVWNAANCRNRRIFDDRVGLAAGRNTKPFVLQTYRRDMGGGKFVLMKDVSAPIYVNGKHWGGVRMGYRAD</sequence>
<dbReference type="GO" id="GO:0004888">
    <property type="term" value="F:transmembrane signaling receptor activity"/>
    <property type="evidence" value="ECO:0007669"/>
    <property type="project" value="InterPro"/>
</dbReference>
<dbReference type="Gene3D" id="1.10.287.950">
    <property type="entry name" value="Methyl-accepting chemotaxis protein"/>
    <property type="match status" value="1"/>
</dbReference>
<dbReference type="PROSITE" id="PS50111">
    <property type="entry name" value="CHEMOTAXIS_TRANSDUC_2"/>
    <property type="match status" value="1"/>
</dbReference>
<name>A0A2N5XUA4_9HYPH</name>
<evidence type="ECO:0000313" key="5">
    <source>
        <dbReference type="EMBL" id="PLW78091.1"/>
    </source>
</evidence>
<dbReference type="EMBL" id="PKUQ01000011">
    <property type="protein sequence ID" value="PLW78091.1"/>
    <property type="molecule type" value="Genomic_DNA"/>
</dbReference>
<comment type="caution">
    <text evidence="5">The sequence shown here is derived from an EMBL/GenBank/DDBJ whole genome shotgun (WGS) entry which is preliminary data.</text>
</comment>
<dbReference type="SMART" id="SM00283">
    <property type="entry name" value="MA"/>
    <property type="match status" value="1"/>
</dbReference>
<evidence type="ECO:0000259" key="4">
    <source>
        <dbReference type="PROSITE" id="PS50111"/>
    </source>
</evidence>
<accession>A0A2N5XUA4</accession>
<dbReference type="InterPro" id="IPR004090">
    <property type="entry name" value="Chemotax_Me-accpt_rcpt"/>
</dbReference>
<keyword evidence="6" id="KW-1185">Reference proteome</keyword>
<keyword evidence="1 3" id="KW-0807">Transducer</keyword>